<evidence type="ECO:0000313" key="2">
    <source>
        <dbReference type="Proteomes" id="UP000636811"/>
    </source>
</evidence>
<accession>A0ABS0E7Z3</accession>
<dbReference type="RefSeq" id="WP_195815227.1">
    <property type="nucleotide sequence ID" value="NZ_JADOBI010000008.1"/>
</dbReference>
<name>A0ABS0E7Z3_9GAMM</name>
<reference evidence="1 2" key="1">
    <citation type="submission" date="2020-11" db="EMBL/GenBank/DDBJ databases">
        <title>Taxonomic investigation of Rahnella strains.</title>
        <authorList>
            <person name="Lee S.D."/>
        </authorList>
    </citation>
    <scope>NUCLEOTIDE SEQUENCE [LARGE SCALE GENOMIC DNA]</scope>
    <source>
        <strain evidence="1 2">SAP-17</strain>
    </source>
</reference>
<dbReference type="PROSITE" id="PS51257">
    <property type="entry name" value="PROKAR_LIPOPROTEIN"/>
    <property type="match status" value="1"/>
</dbReference>
<dbReference type="Pfam" id="PF11769">
    <property type="entry name" value="DUF3313"/>
    <property type="match status" value="1"/>
</dbReference>
<proteinExistence type="predicted"/>
<dbReference type="Proteomes" id="UP000636811">
    <property type="component" value="Unassembled WGS sequence"/>
</dbReference>
<dbReference type="InterPro" id="IPR021747">
    <property type="entry name" value="DUF3313"/>
</dbReference>
<organism evidence="1 2">
    <name type="scientific">Rahnella laticis</name>
    <dbReference type="NCBI Taxonomy" id="2787622"/>
    <lineage>
        <taxon>Bacteria</taxon>
        <taxon>Pseudomonadati</taxon>
        <taxon>Pseudomonadota</taxon>
        <taxon>Gammaproteobacteria</taxon>
        <taxon>Enterobacterales</taxon>
        <taxon>Yersiniaceae</taxon>
        <taxon>Rahnella</taxon>
    </lineage>
</organism>
<comment type="caution">
    <text evidence="1">The sequence shown here is derived from an EMBL/GenBank/DDBJ whole genome shotgun (WGS) entry which is preliminary data.</text>
</comment>
<protein>
    <submittedName>
        <fullName evidence="1">DUF3313 domain-containing protein</fullName>
    </submittedName>
</protein>
<keyword evidence="2" id="KW-1185">Reference proteome</keyword>
<dbReference type="EMBL" id="JADOBI010000008">
    <property type="protein sequence ID" value="MBF7981220.1"/>
    <property type="molecule type" value="Genomic_DNA"/>
</dbReference>
<sequence length="219" mass="23670">MHTLPKLMAVAGIVMLSGCTSKIAEPEKYSGFLQDYSGLTEAASPSGKPELRWVSPQYDPKNYDSIVFTPVTYFPQPSPASQANAQMLETIRAYTESQLKAALAAHKTLAISPDVHSLIFRGAITHVDTNKEGLQFYEVLPVGLLIAGAEAASGHRTMNTHLYFEAELIDSTTQQPVMKVVRKAEGKTLSNESKPVTLEALKEAIDAMASDAADIRSAS</sequence>
<gene>
    <name evidence="1" type="ORF">IV433_17535</name>
</gene>
<evidence type="ECO:0000313" key="1">
    <source>
        <dbReference type="EMBL" id="MBF7981220.1"/>
    </source>
</evidence>